<evidence type="ECO:0000256" key="1">
    <source>
        <dbReference type="SAM" id="MobiDB-lite"/>
    </source>
</evidence>
<dbReference type="OrthoDB" id="2917064at2"/>
<evidence type="ECO:0000313" key="2">
    <source>
        <dbReference type="EMBL" id="MRG87468.1"/>
    </source>
</evidence>
<feature type="region of interest" description="Disordered" evidence="1">
    <location>
        <begin position="1"/>
        <end position="46"/>
    </location>
</feature>
<feature type="compositionally biased region" description="Polar residues" evidence="1">
    <location>
        <begin position="35"/>
        <end position="46"/>
    </location>
</feature>
<dbReference type="EMBL" id="WJNH01000009">
    <property type="protein sequence ID" value="MRG87468.1"/>
    <property type="molecule type" value="Genomic_DNA"/>
</dbReference>
<evidence type="ECO:0000313" key="3">
    <source>
        <dbReference type="Proteomes" id="UP000480185"/>
    </source>
</evidence>
<dbReference type="RefSeq" id="WP_153729353.1">
    <property type="nucleotide sequence ID" value="NZ_WJNH01000009.1"/>
</dbReference>
<comment type="caution">
    <text evidence="2">The sequence shown here is derived from an EMBL/GenBank/DDBJ whole genome shotgun (WGS) entry which is preliminary data.</text>
</comment>
<dbReference type="AlphaFoldDB" id="A0A6G1X9K6"/>
<proteinExistence type="predicted"/>
<dbReference type="Proteomes" id="UP000480185">
    <property type="component" value="Unassembled WGS sequence"/>
</dbReference>
<feature type="compositionally biased region" description="Basic and acidic residues" evidence="1">
    <location>
        <begin position="1"/>
        <end position="22"/>
    </location>
</feature>
<accession>A0A6G1X9K6</accession>
<reference evidence="2 3" key="1">
    <citation type="submission" date="2019-11" db="EMBL/GenBank/DDBJ databases">
        <authorList>
            <person name="Li J."/>
        </authorList>
    </citation>
    <scope>NUCLEOTIDE SEQUENCE [LARGE SCALE GENOMIC DNA]</scope>
    <source>
        <strain evidence="2 3">J4</strain>
    </source>
</reference>
<keyword evidence="3" id="KW-1185">Reference proteome</keyword>
<organism evidence="2 3">
    <name type="scientific">Salinibacillus xinjiangensis</name>
    <dbReference type="NCBI Taxonomy" id="1229268"/>
    <lineage>
        <taxon>Bacteria</taxon>
        <taxon>Bacillati</taxon>
        <taxon>Bacillota</taxon>
        <taxon>Bacilli</taxon>
        <taxon>Bacillales</taxon>
        <taxon>Bacillaceae</taxon>
        <taxon>Salinibacillus</taxon>
    </lineage>
</organism>
<protein>
    <submittedName>
        <fullName evidence="2">Uncharacterized protein</fullName>
    </submittedName>
</protein>
<sequence length="46" mass="5234">MSKKENAKDKRVNQQKRDHEFSEELSDGGIRNQVIKKQSTKSCGGL</sequence>
<name>A0A6G1X9K6_9BACI</name>
<gene>
    <name evidence="2" type="ORF">GH754_14325</name>
</gene>